<dbReference type="RefSeq" id="WP_142504499.1">
    <property type="nucleotide sequence ID" value="NZ_FXTI01000002.1"/>
</dbReference>
<dbReference type="Pfam" id="PF02875">
    <property type="entry name" value="Mur_ligase_C"/>
    <property type="match status" value="1"/>
</dbReference>
<keyword evidence="22" id="KW-1185">Reference proteome</keyword>
<feature type="domain" description="Mur ligase central" evidence="20">
    <location>
        <begin position="118"/>
        <end position="296"/>
    </location>
</feature>
<evidence type="ECO:0000313" key="21">
    <source>
        <dbReference type="EMBL" id="SMO48069.1"/>
    </source>
</evidence>
<dbReference type="UniPathway" id="UPA00219"/>
<dbReference type="SUPFAM" id="SSF51984">
    <property type="entry name" value="MurCD N-terminal domain"/>
    <property type="match status" value="1"/>
</dbReference>
<feature type="domain" description="Mur ligase C-terminal" evidence="19">
    <location>
        <begin position="319"/>
        <end position="433"/>
    </location>
</feature>
<name>A0A521BLU9_9BACL</name>
<evidence type="ECO:0000256" key="8">
    <source>
        <dbReference type="ARBA" id="ARBA00022598"/>
    </source>
</evidence>
<dbReference type="PANTHER" id="PTHR43692">
    <property type="entry name" value="UDP-N-ACETYLMURAMOYLALANINE--D-GLUTAMATE LIGASE"/>
    <property type="match status" value="1"/>
</dbReference>
<evidence type="ECO:0000256" key="2">
    <source>
        <dbReference type="ARBA" id="ARBA00004496"/>
    </source>
</evidence>
<evidence type="ECO:0000256" key="6">
    <source>
        <dbReference type="ARBA" id="ARBA00015655"/>
    </source>
</evidence>
<evidence type="ECO:0000256" key="14">
    <source>
        <dbReference type="ARBA" id="ARBA00030398"/>
    </source>
</evidence>
<evidence type="ECO:0000256" key="15">
    <source>
        <dbReference type="ARBA" id="ARBA00032324"/>
    </source>
</evidence>
<keyword evidence="12 17" id="KW-0573">Peptidoglycan synthesis</keyword>
<dbReference type="InterPro" id="IPR005762">
    <property type="entry name" value="MurD"/>
</dbReference>
<sequence length="456" mass="49746">MRPGQKRFAGKNVLVLGLARSGLAVARLLHSEGAFVTVNDRKPRQECPEAESLEREGIQVVLGGHPERLIHPEVDLLVKNPGIPYHIPLITRAQDLGIPVVTEVEVAYLLTEANIIGITGSNGKTTTTSLVGRMLSKGQLPSRVAGNIGMALSELAPAMREEEWLICELSSFQLKGTHKFHPRIGAILNVVPAHLDYHGSMEDYRESKKKLFSNQQIGDVAVLNWDSAECRAIAQELKGEIWWFSRQEIVNRGVMVDEGWVVAHLPNHKESVRILPISSVPLPGVHKENALAAATIALAAGCPVEAVREELATFTGVEHRLEHVATIDGVRYYNDSKATNPKAAAAALESFEDPVVLIAGGLDRGIDFRELTSVFQKRLKGIVAFGQTADTLLNRAKEAGVSLRKQVADIAEAVDCACQMAEPGDVVLLSPACASWDMYTSFEERGSMFKQAVHRL</sequence>
<keyword evidence="17 18" id="KW-0131">Cell cycle</keyword>
<keyword evidence="17 18" id="KW-0132">Cell division</keyword>
<evidence type="ECO:0000256" key="18">
    <source>
        <dbReference type="RuleBase" id="RU003664"/>
    </source>
</evidence>
<comment type="pathway">
    <text evidence="3 17 18">Cell wall biogenesis; peptidoglycan biosynthesis.</text>
</comment>
<proteinExistence type="inferred from homology"/>
<evidence type="ECO:0000256" key="5">
    <source>
        <dbReference type="ARBA" id="ARBA00012212"/>
    </source>
</evidence>
<feature type="binding site" evidence="17">
    <location>
        <begin position="120"/>
        <end position="126"/>
    </location>
    <ligand>
        <name>ATP</name>
        <dbReference type="ChEBI" id="CHEBI:30616"/>
    </ligand>
</feature>
<comment type="similarity">
    <text evidence="4 17">Belongs to the MurCDEF family.</text>
</comment>
<dbReference type="Pfam" id="PF08245">
    <property type="entry name" value="Mur_ligase_M"/>
    <property type="match status" value="1"/>
</dbReference>
<protein>
    <recommendedName>
        <fullName evidence="6 17">UDP-N-acetylmuramoylalanine--D-glutamate ligase</fullName>
        <ecNumber evidence="5 17">6.3.2.9</ecNumber>
    </recommendedName>
    <alternativeName>
        <fullName evidence="15 17">D-glutamic acid-adding enzyme</fullName>
    </alternativeName>
    <alternativeName>
        <fullName evidence="14 17">UDP-N-acetylmuramoyl-L-alanyl-D-glutamate synthetase</fullName>
    </alternativeName>
</protein>
<keyword evidence="11 17" id="KW-0133">Cell shape</keyword>
<keyword evidence="8 17" id="KW-0436">Ligase</keyword>
<evidence type="ECO:0000256" key="10">
    <source>
        <dbReference type="ARBA" id="ARBA00022840"/>
    </source>
</evidence>
<evidence type="ECO:0000313" key="22">
    <source>
        <dbReference type="Proteomes" id="UP000315636"/>
    </source>
</evidence>
<dbReference type="EC" id="6.3.2.9" evidence="5 17"/>
<comment type="function">
    <text evidence="1 17 18">Cell wall formation. Catalyzes the addition of glutamate to the nucleotide precursor UDP-N-acetylmuramoyl-L-alanine (UMA).</text>
</comment>
<dbReference type="GO" id="GO:0051301">
    <property type="term" value="P:cell division"/>
    <property type="evidence" value="ECO:0007669"/>
    <property type="project" value="UniProtKB-KW"/>
</dbReference>
<evidence type="ECO:0000256" key="3">
    <source>
        <dbReference type="ARBA" id="ARBA00004752"/>
    </source>
</evidence>
<dbReference type="InterPro" id="IPR036615">
    <property type="entry name" value="Mur_ligase_C_dom_sf"/>
</dbReference>
<evidence type="ECO:0000256" key="4">
    <source>
        <dbReference type="ARBA" id="ARBA00010416"/>
    </source>
</evidence>
<evidence type="ECO:0000256" key="16">
    <source>
        <dbReference type="ARBA" id="ARBA00047632"/>
    </source>
</evidence>
<dbReference type="AlphaFoldDB" id="A0A521BLU9"/>
<evidence type="ECO:0000256" key="9">
    <source>
        <dbReference type="ARBA" id="ARBA00022741"/>
    </source>
</evidence>
<keyword evidence="10 17" id="KW-0067">ATP-binding</keyword>
<dbReference type="GO" id="GO:0005737">
    <property type="term" value="C:cytoplasm"/>
    <property type="evidence" value="ECO:0007669"/>
    <property type="project" value="UniProtKB-SubCell"/>
</dbReference>
<evidence type="ECO:0000259" key="19">
    <source>
        <dbReference type="Pfam" id="PF02875"/>
    </source>
</evidence>
<evidence type="ECO:0000256" key="17">
    <source>
        <dbReference type="HAMAP-Rule" id="MF_00639"/>
    </source>
</evidence>
<dbReference type="Proteomes" id="UP000315636">
    <property type="component" value="Unassembled WGS sequence"/>
</dbReference>
<dbReference type="GO" id="GO:0009252">
    <property type="term" value="P:peptidoglycan biosynthetic process"/>
    <property type="evidence" value="ECO:0007669"/>
    <property type="project" value="UniProtKB-UniRule"/>
</dbReference>
<reference evidence="21 22" key="1">
    <citation type="submission" date="2017-05" db="EMBL/GenBank/DDBJ databases">
        <authorList>
            <person name="Varghese N."/>
            <person name="Submissions S."/>
        </authorList>
    </citation>
    <scope>NUCLEOTIDE SEQUENCE [LARGE SCALE GENOMIC DNA]</scope>
    <source>
        <strain evidence="21 22">DSM 45474</strain>
    </source>
</reference>
<dbReference type="SUPFAM" id="SSF53623">
    <property type="entry name" value="MurD-like peptide ligases, catalytic domain"/>
    <property type="match status" value="1"/>
</dbReference>
<dbReference type="GO" id="GO:0005524">
    <property type="term" value="F:ATP binding"/>
    <property type="evidence" value="ECO:0007669"/>
    <property type="project" value="UniProtKB-UniRule"/>
</dbReference>
<evidence type="ECO:0000256" key="7">
    <source>
        <dbReference type="ARBA" id="ARBA00022490"/>
    </source>
</evidence>
<evidence type="ECO:0000256" key="12">
    <source>
        <dbReference type="ARBA" id="ARBA00022984"/>
    </source>
</evidence>
<evidence type="ECO:0000256" key="13">
    <source>
        <dbReference type="ARBA" id="ARBA00023316"/>
    </source>
</evidence>
<gene>
    <name evidence="17" type="primary">murD</name>
    <name evidence="21" type="ORF">SAMN06264849_102194</name>
</gene>
<dbReference type="SUPFAM" id="SSF53244">
    <property type="entry name" value="MurD-like peptide ligases, peptide-binding domain"/>
    <property type="match status" value="1"/>
</dbReference>
<dbReference type="PANTHER" id="PTHR43692:SF1">
    <property type="entry name" value="UDP-N-ACETYLMURAMOYLALANINE--D-GLUTAMATE LIGASE"/>
    <property type="match status" value="1"/>
</dbReference>
<keyword evidence="9 17" id="KW-0547">Nucleotide-binding</keyword>
<dbReference type="HAMAP" id="MF_00639">
    <property type="entry name" value="MurD"/>
    <property type="match status" value="1"/>
</dbReference>
<dbReference type="Gene3D" id="3.90.190.20">
    <property type="entry name" value="Mur ligase, C-terminal domain"/>
    <property type="match status" value="1"/>
</dbReference>
<dbReference type="InterPro" id="IPR013221">
    <property type="entry name" value="Mur_ligase_cen"/>
</dbReference>
<dbReference type="GO" id="GO:0071555">
    <property type="term" value="P:cell wall organization"/>
    <property type="evidence" value="ECO:0007669"/>
    <property type="project" value="UniProtKB-KW"/>
</dbReference>
<dbReference type="Gene3D" id="3.40.50.720">
    <property type="entry name" value="NAD(P)-binding Rossmann-like Domain"/>
    <property type="match status" value="1"/>
</dbReference>
<keyword evidence="13 17" id="KW-0961">Cell wall biogenesis/degradation</keyword>
<dbReference type="InterPro" id="IPR036565">
    <property type="entry name" value="Mur-like_cat_sf"/>
</dbReference>
<dbReference type="Pfam" id="PF21799">
    <property type="entry name" value="MurD-like_N"/>
    <property type="match status" value="1"/>
</dbReference>
<dbReference type="Gene3D" id="3.40.1190.10">
    <property type="entry name" value="Mur-like, catalytic domain"/>
    <property type="match status" value="1"/>
</dbReference>
<dbReference type="GO" id="GO:0008360">
    <property type="term" value="P:regulation of cell shape"/>
    <property type="evidence" value="ECO:0007669"/>
    <property type="project" value="UniProtKB-KW"/>
</dbReference>
<evidence type="ECO:0000256" key="1">
    <source>
        <dbReference type="ARBA" id="ARBA00002734"/>
    </source>
</evidence>
<comment type="subcellular location">
    <subcellularLocation>
        <location evidence="2 17 18">Cytoplasm</location>
    </subcellularLocation>
</comment>
<dbReference type="OrthoDB" id="9809796at2"/>
<dbReference type="EMBL" id="FXTI01000002">
    <property type="protein sequence ID" value="SMO48069.1"/>
    <property type="molecule type" value="Genomic_DNA"/>
</dbReference>
<dbReference type="GO" id="GO:0008764">
    <property type="term" value="F:UDP-N-acetylmuramoylalanine-D-glutamate ligase activity"/>
    <property type="evidence" value="ECO:0007669"/>
    <property type="project" value="UniProtKB-UniRule"/>
</dbReference>
<organism evidence="21 22">
    <name type="scientific">Melghirimyces algeriensis</name>
    <dbReference type="NCBI Taxonomy" id="910412"/>
    <lineage>
        <taxon>Bacteria</taxon>
        <taxon>Bacillati</taxon>
        <taxon>Bacillota</taxon>
        <taxon>Bacilli</taxon>
        <taxon>Bacillales</taxon>
        <taxon>Thermoactinomycetaceae</taxon>
        <taxon>Melghirimyces</taxon>
    </lineage>
</organism>
<dbReference type="NCBIfam" id="TIGR01087">
    <property type="entry name" value="murD"/>
    <property type="match status" value="1"/>
</dbReference>
<comment type="catalytic activity">
    <reaction evidence="16 17 18">
        <text>UDP-N-acetyl-alpha-D-muramoyl-L-alanine + D-glutamate + ATP = UDP-N-acetyl-alpha-D-muramoyl-L-alanyl-D-glutamate + ADP + phosphate + H(+)</text>
        <dbReference type="Rhea" id="RHEA:16429"/>
        <dbReference type="ChEBI" id="CHEBI:15378"/>
        <dbReference type="ChEBI" id="CHEBI:29986"/>
        <dbReference type="ChEBI" id="CHEBI:30616"/>
        <dbReference type="ChEBI" id="CHEBI:43474"/>
        <dbReference type="ChEBI" id="CHEBI:83898"/>
        <dbReference type="ChEBI" id="CHEBI:83900"/>
        <dbReference type="ChEBI" id="CHEBI:456216"/>
        <dbReference type="EC" id="6.3.2.9"/>
    </reaction>
</comment>
<accession>A0A521BLU9</accession>
<evidence type="ECO:0000256" key="11">
    <source>
        <dbReference type="ARBA" id="ARBA00022960"/>
    </source>
</evidence>
<keyword evidence="7 17" id="KW-0963">Cytoplasm</keyword>
<evidence type="ECO:0000259" key="20">
    <source>
        <dbReference type="Pfam" id="PF08245"/>
    </source>
</evidence>
<dbReference type="InterPro" id="IPR004101">
    <property type="entry name" value="Mur_ligase_C"/>
</dbReference>